<dbReference type="EMBL" id="BJVY01000015">
    <property type="protein sequence ID" value="GEL71385.1"/>
    <property type="molecule type" value="Genomic_DNA"/>
</dbReference>
<dbReference type="PANTHER" id="PTHR12475">
    <property type="match status" value="1"/>
</dbReference>
<reference evidence="1 2" key="1">
    <citation type="submission" date="2019-07" db="EMBL/GenBank/DDBJ databases">
        <title>Whole genome shotgun sequence of Myxococcus virescens NBRC 100334.</title>
        <authorList>
            <person name="Hosoyama A."/>
            <person name="Uohara A."/>
            <person name="Ohji S."/>
            <person name="Ichikawa N."/>
        </authorList>
    </citation>
    <scope>NUCLEOTIDE SEQUENCE [LARGE SCALE GENOMIC DNA]</scope>
    <source>
        <strain evidence="1 2">NBRC 100334</strain>
    </source>
</reference>
<sequence length="160" mass="18593">MNLYLRMLWVMLSSLWKPEMRVDALTSTLEQRVLPNDLDLNLHMNNGRFLTVCDLSRVDLFIRTGLLALMLKQKWAPIIVRHTMDYKKPLRPFQKYTVSMSITRWDEKYFYATHQFLSRGKVVAEGESTAVLLGREGVVPPEKVIEAVTARQNRTAVESH</sequence>
<evidence type="ECO:0000313" key="1">
    <source>
        <dbReference type="EMBL" id="GEL71385.1"/>
    </source>
</evidence>
<dbReference type="SUPFAM" id="SSF54637">
    <property type="entry name" value="Thioesterase/thiol ester dehydrase-isomerase"/>
    <property type="match status" value="1"/>
</dbReference>
<organism evidence="1 2">
    <name type="scientific">Myxococcus virescens</name>
    <dbReference type="NCBI Taxonomy" id="83456"/>
    <lineage>
        <taxon>Bacteria</taxon>
        <taxon>Pseudomonadati</taxon>
        <taxon>Myxococcota</taxon>
        <taxon>Myxococcia</taxon>
        <taxon>Myxococcales</taxon>
        <taxon>Cystobacterineae</taxon>
        <taxon>Myxococcaceae</taxon>
        <taxon>Myxococcus</taxon>
    </lineage>
</organism>
<dbReference type="InterPro" id="IPR051490">
    <property type="entry name" value="THEM6_lcsJ_thioesterase"/>
</dbReference>
<accession>A0A511HD29</accession>
<name>A0A511HD29_9BACT</name>
<comment type="caution">
    <text evidence="1">The sequence shown here is derived from an EMBL/GenBank/DDBJ whole genome shotgun (WGS) entry which is preliminary data.</text>
</comment>
<dbReference type="InterPro" id="IPR029069">
    <property type="entry name" value="HotDog_dom_sf"/>
</dbReference>
<dbReference type="Pfam" id="PF13279">
    <property type="entry name" value="4HBT_2"/>
    <property type="match status" value="1"/>
</dbReference>
<gene>
    <name evidence="1" type="ORF">MVI01_31690</name>
</gene>
<dbReference type="AlphaFoldDB" id="A0A511HD29"/>
<proteinExistence type="predicted"/>
<dbReference type="Proteomes" id="UP000321224">
    <property type="component" value="Unassembled WGS sequence"/>
</dbReference>
<protein>
    <submittedName>
        <fullName evidence="1">Thioesterase</fullName>
    </submittedName>
</protein>
<dbReference type="PANTHER" id="PTHR12475:SF4">
    <property type="entry name" value="PROTEIN THEM6"/>
    <property type="match status" value="1"/>
</dbReference>
<dbReference type="CDD" id="cd00586">
    <property type="entry name" value="4HBT"/>
    <property type="match status" value="1"/>
</dbReference>
<dbReference type="Gene3D" id="3.10.129.10">
    <property type="entry name" value="Hotdog Thioesterase"/>
    <property type="match status" value="1"/>
</dbReference>
<evidence type="ECO:0000313" key="2">
    <source>
        <dbReference type="Proteomes" id="UP000321224"/>
    </source>
</evidence>